<proteinExistence type="predicted"/>
<reference evidence="4" key="1">
    <citation type="submission" date="2017-08" db="EMBL/GenBank/DDBJ databases">
        <authorList>
            <person name="Brisse S."/>
        </authorList>
    </citation>
    <scope>NUCLEOTIDE SEQUENCE [LARGE SCALE GENOMIC DNA]</scope>
    <source>
        <strain evidence="4">06D021</strain>
    </source>
</reference>
<keyword evidence="1" id="KW-1133">Transmembrane helix</keyword>
<name>A0A285B921_9ENTR</name>
<accession>A0A285B921</accession>
<evidence type="ECO:0000313" key="3">
    <source>
        <dbReference type="EMBL" id="SNU37375.1"/>
    </source>
</evidence>
<feature type="signal peptide" evidence="2">
    <location>
        <begin position="1"/>
        <end position="29"/>
    </location>
</feature>
<sequence length="230" mass="25909">MKTPKFSNLPRALLPALLLTVFMSSGSFARGFDEPPIDTFCSNDSRELNHITDLMNERGPTSVKISEENALHQELDELSNKMSLMLMNTVKQGDIEELNSNIKHLITIIESKDNEADISNVGAELNKLTLTKSEIVDLMASDIAKEAQETLVAIDKNALFRSMTLAGNQEMNDVSNELKQLEDLRKLSIRLEFYLNCFNLFILSIGMISVMTLIAYKYTPFKKVLSKLKK</sequence>
<feature type="chain" id="PRO_5011454370" evidence="2">
    <location>
        <begin position="30"/>
        <end position="230"/>
    </location>
</feature>
<gene>
    <name evidence="3" type="ORF">KOSB73_350072</name>
</gene>
<evidence type="ECO:0000256" key="1">
    <source>
        <dbReference type="SAM" id="Phobius"/>
    </source>
</evidence>
<dbReference type="RefSeq" id="WP_064371310.1">
    <property type="nucleotide sequence ID" value="NZ_CABGWT010000016.1"/>
</dbReference>
<feature type="transmembrane region" description="Helical" evidence="1">
    <location>
        <begin position="193"/>
        <end position="216"/>
    </location>
</feature>
<keyword evidence="1" id="KW-0472">Membrane</keyword>
<evidence type="ECO:0000256" key="2">
    <source>
        <dbReference type="SAM" id="SignalP"/>
    </source>
</evidence>
<keyword evidence="1" id="KW-0812">Transmembrane</keyword>
<dbReference type="EMBL" id="FZTC01000029">
    <property type="protein sequence ID" value="SNU37375.1"/>
    <property type="molecule type" value="Genomic_DNA"/>
</dbReference>
<dbReference type="AlphaFoldDB" id="A0A285B921"/>
<keyword evidence="2" id="KW-0732">Signal</keyword>
<evidence type="ECO:0000313" key="4">
    <source>
        <dbReference type="Proteomes" id="UP000220639"/>
    </source>
</evidence>
<organism evidence="3 4">
    <name type="scientific">Klebsiella grimontii</name>
    <dbReference type="NCBI Taxonomy" id="2058152"/>
    <lineage>
        <taxon>Bacteria</taxon>
        <taxon>Pseudomonadati</taxon>
        <taxon>Pseudomonadota</taxon>
        <taxon>Gammaproteobacteria</taxon>
        <taxon>Enterobacterales</taxon>
        <taxon>Enterobacteriaceae</taxon>
        <taxon>Klebsiella/Raoultella group</taxon>
        <taxon>Klebsiella</taxon>
    </lineage>
</organism>
<dbReference type="Proteomes" id="UP000220639">
    <property type="component" value="Unassembled WGS sequence"/>
</dbReference>
<protein>
    <submittedName>
        <fullName evidence="3">Uncharacterized protein</fullName>
    </submittedName>
</protein>